<sequence length="349" mass="38516">MDEDVFKDGIDTAPIKLKDEEVYETTLRPRRMDEYVGQEKVKENLSIAVLAAKARGEALDHVLFYGPPGLGKTTLAHIIAAELGSGIKTASGPTIEKSGDLAAILTNLESKDVLFIDEIHRLPNVVEEILYPAMEDFKIDIIIGQGPAARSIRLDIPRFTLIGATTRAGLLTAPLRDRFGMIMRLDFYSPDELKIIVMRSGALLGVELTDDGAREIASRSRGTPRLANRILKRVRDYAEVKHDGVVTLDVAKKALAMLEIDSMGFDKMDRRMLLAIIEKFSGGPVGIESLAAALHEEKDSIEDLYEPYLIQEGFIKRTSRGRVATKRAYGHLGLEYPENLADGSQGKLL</sequence>
<dbReference type="GO" id="GO:0005524">
    <property type="term" value="F:ATP binding"/>
    <property type="evidence" value="ECO:0007669"/>
    <property type="project" value="UniProtKB-UniRule"/>
</dbReference>
<comment type="similarity">
    <text evidence="9">Belongs to the RuvB family.</text>
</comment>
<keyword evidence="11" id="KW-0347">Helicase</keyword>
<dbReference type="Gene3D" id="1.10.8.60">
    <property type="match status" value="1"/>
</dbReference>
<dbReference type="NCBIfam" id="NF000868">
    <property type="entry name" value="PRK00080.1"/>
    <property type="match status" value="1"/>
</dbReference>
<organism evidence="11">
    <name type="scientific">uncultured delta proteobacterium Rifle_16ft_4_minimus_37851</name>
    <dbReference type="NCBI Taxonomy" id="1665181"/>
    <lineage>
        <taxon>Bacteria</taxon>
        <taxon>Deltaproteobacteria</taxon>
        <taxon>environmental samples</taxon>
    </lineage>
</organism>
<dbReference type="GO" id="GO:0048476">
    <property type="term" value="C:Holliday junction resolvase complex"/>
    <property type="evidence" value="ECO:0007669"/>
    <property type="project" value="UniProtKB-UniRule"/>
</dbReference>
<evidence type="ECO:0000256" key="2">
    <source>
        <dbReference type="ARBA" id="ARBA00022741"/>
    </source>
</evidence>
<evidence type="ECO:0000256" key="4">
    <source>
        <dbReference type="ARBA" id="ARBA00022801"/>
    </source>
</evidence>
<dbReference type="GO" id="GO:0000400">
    <property type="term" value="F:four-way junction DNA binding"/>
    <property type="evidence" value="ECO:0007669"/>
    <property type="project" value="UniProtKB-UniRule"/>
</dbReference>
<comment type="caution">
    <text evidence="9">Lacks conserved residue(s) required for the propagation of feature annotation.</text>
</comment>
<feature type="binding site" evidence="9">
    <location>
        <position position="69"/>
    </location>
    <ligand>
        <name>ATP</name>
        <dbReference type="ChEBI" id="CHEBI:30616"/>
    </ligand>
</feature>
<dbReference type="PANTHER" id="PTHR42848:SF1">
    <property type="entry name" value="HOLLIDAY JUNCTION BRANCH MIGRATION COMPLEX SUBUNIT RUVB"/>
    <property type="match status" value="1"/>
</dbReference>
<feature type="binding site" evidence="9">
    <location>
        <position position="28"/>
    </location>
    <ligand>
        <name>ATP</name>
        <dbReference type="ChEBI" id="CHEBI:30616"/>
    </ligand>
</feature>
<dbReference type="InterPro" id="IPR003593">
    <property type="entry name" value="AAA+_ATPase"/>
</dbReference>
<keyword evidence="7 9" id="KW-0233">DNA recombination</keyword>
<evidence type="ECO:0000256" key="9">
    <source>
        <dbReference type="HAMAP-Rule" id="MF_00016"/>
    </source>
</evidence>
<dbReference type="SMART" id="SM00382">
    <property type="entry name" value="AAA"/>
    <property type="match status" value="1"/>
</dbReference>
<feature type="binding site" evidence="9">
    <location>
        <position position="317"/>
    </location>
    <ligand>
        <name>DNA</name>
        <dbReference type="ChEBI" id="CHEBI:16991"/>
    </ligand>
</feature>
<dbReference type="CDD" id="cd00009">
    <property type="entry name" value="AAA"/>
    <property type="match status" value="1"/>
</dbReference>
<dbReference type="Gene3D" id="3.40.50.300">
    <property type="entry name" value="P-loop containing nucleotide triphosphate hydrolases"/>
    <property type="match status" value="1"/>
</dbReference>
<accession>A0A0H4T5G6</accession>
<dbReference type="InterPro" id="IPR004605">
    <property type="entry name" value="DNA_helicase_Holl-junc_RuvB"/>
</dbReference>
<comment type="subcellular location">
    <subcellularLocation>
        <location evidence="9">Cytoplasm</location>
    </subcellularLocation>
</comment>
<feature type="binding site" evidence="9">
    <location>
        <begin position="135"/>
        <end position="137"/>
    </location>
    <ligand>
        <name>ATP</name>
        <dbReference type="ChEBI" id="CHEBI:30616"/>
    </ligand>
</feature>
<dbReference type="GO" id="GO:0016887">
    <property type="term" value="F:ATP hydrolysis activity"/>
    <property type="evidence" value="ECO:0007669"/>
    <property type="project" value="RHEA"/>
</dbReference>
<dbReference type="EMBL" id="KT007006">
    <property type="protein sequence ID" value="AKQ02953.1"/>
    <property type="molecule type" value="Genomic_DNA"/>
</dbReference>
<feature type="binding site" evidence="9">
    <location>
        <position position="72"/>
    </location>
    <ligand>
        <name>ATP</name>
        <dbReference type="ChEBI" id="CHEBI:30616"/>
    </ligand>
</feature>
<dbReference type="InterPro" id="IPR041445">
    <property type="entry name" value="AAA_lid_4"/>
</dbReference>
<comment type="subunit">
    <text evidence="9">Homohexamer. Forms an RuvA(8)-RuvB(12)-Holliday junction (HJ) complex. HJ DNA is sandwiched between 2 RuvA tetramers; dsDNA enters through RuvA and exits via RuvB. An RuvB hexamer assembles on each DNA strand where it exits the tetramer. Each RuvB hexamer is contacted by two RuvA subunits (via domain III) on 2 adjacent RuvB subunits; this complex drives branch migration. In the full resolvosome a probable DNA-RuvA(4)-RuvB(12)-RuvC(2) complex forms which resolves the HJ.</text>
</comment>
<feature type="binding site" evidence="9">
    <location>
        <position position="178"/>
    </location>
    <ligand>
        <name>ATP</name>
        <dbReference type="ChEBI" id="CHEBI:30616"/>
    </ligand>
</feature>
<dbReference type="GO" id="GO:0006281">
    <property type="term" value="P:DNA repair"/>
    <property type="evidence" value="ECO:0007669"/>
    <property type="project" value="UniProtKB-UniRule"/>
</dbReference>
<reference evidence="11" key="1">
    <citation type="journal article" date="2015" name="ISME J.">
        <title>Aquifer environment selects for microbial species cohorts in sediment and groundwater.</title>
        <authorList>
            <person name="Hug L.A."/>
            <person name="Thomas B.C."/>
            <person name="Brown C.T."/>
            <person name="Frischkorn K.R."/>
            <person name="Williams K.H."/>
            <person name="Tringe S.G."/>
            <person name="Banfield J.F."/>
        </authorList>
    </citation>
    <scope>NUCLEOTIDE SEQUENCE</scope>
</reference>
<feature type="binding site" evidence="9">
    <location>
        <position position="73"/>
    </location>
    <ligand>
        <name>Mg(2+)</name>
        <dbReference type="ChEBI" id="CHEBI:18420"/>
    </ligand>
</feature>
<dbReference type="InterPro" id="IPR008823">
    <property type="entry name" value="RuvB_wg_C"/>
</dbReference>
<feature type="region of interest" description="Small ATPAse domain (RuvB-S)" evidence="9">
    <location>
        <begin position="189"/>
        <end position="259"/>
    </location>
</feature>
<evidence type="ECO:0000256" key="5">
    <source>
        <dbReference type="ARBA" id="ARBA00022840"/>
    </source>
</evidence>
<evidence type="ECO:0000313" key="11">
    <source>
        <dbReference type="EMBL" id="AKQ02953.1"/>
    </source>
</evidence>
<comment type="function">
    <text evidence="9">The RuvA-RuvB-RuvC complex processes Holliday junction (HJ) DNA during genetic recombination and DNA repair, while the RuvA-RuvB complex plays an important role in the rescue of blocked DNA replication forks via replication fork reversal (RFR). RuvA specifically binds to HJ cruciform DNA, conferring on it an open structure. The RuvB hexamer acts as an ATP-dependent pump, pulling dsDNA into and through the RuvAB complex. RuvB forms 2 homohexamers on either side of HJ DNA bound by 1 or 2 RuvA tetramers; 4 subunits per hexamer contact DNA at a time. Coordinated motions by a converter formed by DNA-disengaged RuvB subunits stimulates ATP hydrolysis and nucleotide exchange. Immobilization of the converter enables RuvB to convert the ATP-contained energy into a lever motion, pulling 2 nucleotides of DNA out of the RuvA tetramer per ATP hydrolyzed, thus driving DNA branch migration. The RuvB motors rotate together with the DNA substrate, which together with the progressing nucleotide cycle form the mechanistic basis for DNA recombination by continuous HJ branch migration. Branch migration allows RuvC to scan DNA until it finds its consensus sequence, where it cleaves and resolves cruciform DNA.</text>
</comment>
<keyword evidence="1 9" id="KW-0963">Cytoplasm</keyword>
<evidence type="ECO:0000256" key="8">
    <source>
        <dbReference type="ARBA" id="ARBA00023204"/>
    </source>
</evidence>
<keyword evidence="2 9" id="KW-0547">Nucleotide-binding</keyword>
<dbReference type="HAMAP" id="MF_00016">
    <property type="entry name" value="DNA_HJ_migration_RuvB"/>
    <property type="match status" value="1"/>
</dbReference>
<keyword evidence="6 9" id="KW-0238">DNA-binding</keyword>
<dbReference type="SUPFAM" id="SSF46785">
    <property type="entry name" value="Winged helix' DNA-binding domain"/>
    <property type="match status" value="1"/>
</dbReference>
<feature type="domain" description="AAA+ ATPase" evidence="10">
    <location>
        <begin position="58"/>
        <end position="189"/>
    </location>
</feature>
<dbReference type="InterPro" id="IPR027417">
    <property type="entry name" value="P-loop_NTPase"/>
</dbReference>
<dbReference type="GO" id="GO:0009378">
    <property type="term" value="F:four-way junction helicase activity"/>
    <property type="evidence" value="ECO:0007669"/>
    <property type="project" value="InterPro"/>
</dbReference>
<gene>
    <name evidence="9 11" type="primary">ruvB</name>
</gene>
<dbReference type="Pfam" id="PF05491">
    <property type="entry name" value="WHD_RuvB"/>
    <property type="match status" value="1"/>
</dbReference>
<evidence type="ECO:0000256" key="1">
    <source>
        <dbReference type="ARBA" id="ARBA00022490"/>
    </source>
</evidence>
<dbReference type="EC" id="3.6.4.-" evidence="9"/>
<feature type="binding site" evidence="9">
    <location>
        <position position="188"/>
    </location>
    <ligand>
        <name>ATP</name>
        <dbReference type="ChEBI" id="CHEBI:30616"/>
    </ligand>
</feature>
<evidence type="ECO:0000256" key="7">
    <source>
        <dbReference type="ARBA" id="ARBA00023172"/>
    </source>
</evidence>
<dbReference type="AlphaFoldDB" id="A0A0H4T5G6"/>
<dbReference type="Pfam" id="PF05496">
    <property type="entry name" value="RuvB_N"/>
    <property type="match status" value="1"/>
</dbReference>
<feature type="binding site" evidence="9">
    <location>
        <position position="73"/>
    </location>
    <ligand>
        <name>ATP</name>
        <dbReference type="ChEBI" id="CHEBI:30616"/>
    </ligand>
</feature>
<dbReference type="Gene3D" id="1.10.10.10">
    <property type="entry name" value="Winged helix-like DNA-binding domain superfamily/Winged helix DNA-binding domain"/>
    <property type="match status" value="1"/>
</dbReference>
<proteinExistence type="inferred from homology"/>
<keyword evidence="4 9" id="KW-0378">Hydrolase</keyword>
<feature type="binding site" evidence="9">
    <location>
        <position position="27"/>
    </location>
    <ligand>
        <name>ATP</name>
        <dbReference type="ChEBI" id="CHEBI:30616"/>
    </ligand>
</feature>
<feature type="binding site" evidence="9">
    <location>
        <position position="225"/>
    </location>
    <ligand>
        <name>ATP</name>
        <dbReference type="ChEBI" id="CHEBI:30616"/>
    </ligand>
</feature>
<keyword evidence="3 9" id="KW-0227">DNA damage</keyword>
<dbReference type="GO" id="GO:0006310">
    <property type="term" value="P:DNA recombination"/>
    <property type="evidence" value="ECO:0007669"/>
    <property type="project" value="UniProtKB-UniRule"/>
</dbReference>
<dbReference type="SUPFAM" id="SSF52540">
    <property type="entry name" value="P-loop containing nucleoside triphosphate hydrolases"/>
    <property type="match status" value="1"/>
</dbReference>
<comment type="catalytic activity">
    <reaction evidence="9">
        <text>ATP + H2O = ADP + phosphate + H(+)</text>
        <dbReference type="Rhea" id="RHEA:13065"/>
        <dbReference type="ChEBI" id="CHEBI:15377"/>
        <dbReference type="ChEBI" id="CHEBI:15378"/>
        <dbReference type="ChEBI" id="CHEBI:30616"/>
        <dbReference type="ChEBI" id="CHEBI:43474"/>
        <dbReference type="ChEBI" id="CHEBI:456216"/>
    </reaction>
</comment>
<dbReference type="NCBIfam" id="TIGR00635">
    <property type="entry name" value="ruvB"/>
    <property type="match status" value="1"/>
</dbReference>
<comment type="domain">
    <text evidence="9">Has 3 domains, the large (RuvB-L) and small ATPase (RuvB-S) domains and the C-terminal head (RuvB-H) domain. The head domain binds DNA, while the ATPase domains jointly bind ATP, ADP or are empty depending on the state of the subunit in the translocation cycle. During a single DNA translocation step the structure of each domain remains the same, but their relative positions change.</text>
</comment>
<keyword evidence="5 9" id="KW-0067">ATP-binding</keyword>
<feature type="region of interest" description="Head domain (RuvB-H)" evidence="9">
    <location>
        <begin position="262"/>
        <end position="349"/>
    </location>
</feature>
<keyword evidence="8 9" id="KW-0234">DNA repair</keyword>
<dbReference type="GO" id="GO:0005737">
    <property type="term" value="C:cytoplasm"/>
    <property type="evidence" value="ECO:0007669"/>
    <property type="project" value="UniProtKB-SubCell"/>
</dbReference>
<dbReference type="InterPro" id="IPR036390">
    <property type="entry name" value="WH_DNA-bd_sf"/>
</dbReference>
<dbReference type="Pfam" id="PF17864">
    <property type="entry name" value="AAA_lid_4"/>
    <property type="match status" value="1"/>
</dbReference>
<name>A0A0H4T5G6_9DELT</name>
<dbReference type="PANTHER" id="PTHR42848">
    <property type="match status" value="1"/>
</dbReference>
<evidence type="ECO:0000259" key="10">
    <source>
        <dbReference type="SMART" id="SM00382"/>
    </source>
</evidence>
<dbReference type="InterPro" id="IPR036388">
    <property type="entry name" value="WH-like_DNA-bd_sf"/>
</dbReference>
<protein>
    <recommendedName>
        <fullName evidence="9">Holliday junction branch migration complex subunit RuvB</fullName>
        <ecNumber evidence="9">3.6.4.-</ecNumber>
    </recommendedName>
</protein>
<dbReference type="InterPro" id="IPR008824">
    <property type="entry name" value="RuvB-like_N"/>
</dbReference>
<evidence type="ECO:0000256" key="6">
    <source>
        <dbReference type="ARBA" id="ARBA00023125"/>
    </source>
</evidence>
<feature type="binding site" evidence="9">
    <location>
        <position position="322"/>
    </location>
    <ligand>
        <name>DNA</name>
        <dbReference type="ChEBI" id="CHEBI:16991"/>
    </ligand>
</feature>
<evidence type="ECO:0000256" key="3">
    <source>
        <dbReference type="ARBA" id="ARBA00022763"/>
    </source>
</evidence>
<feature type="binding site" evidence="9">
    <location>
        <position position="74"/>
    </location>
    <ligand>
        <name>ATP</name>
        <dbReference type="ChEBI" id="CHEBI:30616"/>
    </ligand>
</feature>